<comment type="caution">
    <text evidence="2">The sequence shown here is derived from an EMBL/GenBank/DDBJ whole genome shotgun (WGS) entry which is preliminary data.</text>
</comment>
<feature type="region of interest" description="Disordered" evidence="1">
    <location>
        <begin position="137"/>
        <end position="243"/>
    </location>
</feature>
<feature type="compositionally biased region" description="Polar residues" evidence="1">
    <location>
        <begin position="159"/>
        <end position="175"/>
    </location>
</feature>
<feature type="compositionally biased region" description="Polar residues" evidence="1">
    <location>
        <begin position="75"/>
        <end position="91"/>
    </location>
</feature>
<protein>
    <submittedName>
        <fullName evidence="2">Uncharacterized protein</fullName>
    </submittedName>
</protein>
<dbReference type="Proteomes" id="UP001141253">
    <property type="component" value="Chromosome 18"/>
</dbReference>
<evidence type="ECO:0000256" key="1">
    <source>
        <dbReference type="SAM" id="MobiDB-lite"/>
    </source>
</evidence>
<dbReference type="EMBL" id="JAPFFI010000017">
    <property type="protein sequence ID" value="KAJ6355665.1"/>
    <property type="molecule type" value="Genomic_DNA"/>
</dbReference>
<reference evidence="2" key="1">
    <citation type="submission" date="2022-10" db="EMBL/GenBank/DDBJ databases">
        <authorList>
            <person name="Hyden B.L."/>
            <person name="Feng K."/>
            <person name="Yates T."/>
            <person name="Jawdy S."/>
            <person name="Smart L.B."/>
            <person name="Muchero W."/>
        </authorList>
    </citation>
    <scope>NUCLEOTIDE SEQUENCE</scope>
    <source>
        <tissue evidence="2">Shoot tip</tissue>
    </source>
</reference>
<feature type="compositionally biased region" description="Low complexity" evidence="1">
    <location>
        <begin position="140"/>
        <end position="150"/>
    </location>
</feature>
<sequence>MPSVAQHSRCFFEGLLLDVMGPVMVPPILQLLGKLCAIGFIFTVQGSTGDNISPTPAFFSDMPPIQGMPGPQLQPFRSSAPASESLSTGSNLHPPLALPPFTSAPVPQKLTGHLLHPHLIKGMSHLSHQMLIEERQQLDSAPVSVSSAPAAAPPRQSPENSTVSQSNAPEASLPSSHKKDVSFSGAPVPNSVSPAASPSRKPKENQPAVPPIAPATMPSAVPVVSPTHPVMPGESPAMLSGFT</sequence>
<proteinExistence type="predicted"/>
<name>A0ABQ9ASX6_9ROSI</name>
<evidence type="ECO:0000313" key="2">
    <source>
        <dbReference type="EMBL" id="KAJ6355665.1"/>
    </source>
</evidence>
<keyword evidence="3" id="KW-1185">Reference proteome</keyword>
<gene>
    <name evidence="2" type="ORF">OIU77_006113</name>
</gene>
<feature type="region of interest" description="Disordered" evidence="1">
    <location>
        <begin position="69"/>
        <end position="100"/>
    </location>
</feature>
<organism evidence="2 3">
    <name type="scientific">Salix suchowensis</name>
    <dbReference type="NCBI Taxonomy" id="1278906"/>
    <lineage>
        <taxon>Eukaryota</taxon>
        <taxon>Viridiplantae</taxon>
        <taxon>Streptophyta</taxon>
        <taxon>Embryophyta</taxon>
        <taxon>Tracheophyta</taxon>
        <taxon>Spermatophyta</taxon>
        <taxon>Magnoliopsida</taxon>
        <taxon>eudicotyledons</taxon>
        <taxon>Gunneridae</taxon>
        <taxon>Pentapetalae</taxon>
        <taxon>rosids</taxon>
        <taxon>fabids</taxon>
        <taxon>Malpighiales</taxon>
        <taxon>Salicaceae</taxon>
        <taxon>Saliceae</taxon>
        <taxon>Salix</taxon>
    </lineage>
</organism>
<reference evidence="2" key="2">
    <citation type="journal article" date="2023" name="Int. J. Mol. Sci.">
        <title>De Novo Assembly and Annotation of 11 Diverse Shrub Willow (Salix) Genomes Reveals Novel Gene Organization in Sex-Linked Regions.</title>
        <authorList>
            <person name="Hyden B."/>
            <person name="Feng K."/>
            <person name="Yates T.B."/>
            <person name="Jawdy S."/>
            <person name="Cereghino C."/>
            <person name="Smart L.B."/>
            <person name="Muchero W."/>
        </authorList>
    </citation>
    <scope>NUCLEOTIDE SEQUENCE</scope>
    <source>
        <tissue evidence="2">Shoot tip</tissue>
    </source>
</reference>
<accession>A0ABQ9ASX6</accession>
<evidence type="ECO:0000313" key="3">
    <source>
        <dbReference type="Proteomes" id="UP001141253"/>
    </source>
</evidence>
<feature type="compositionally biased region" description="Low complexity" evidence="1">
    <location>
        <begin position="186"/>
        <end position="199"/>
    </location>
</feature>